<comment type="caution">
    <text evidence="9">Lacks conserved residue(s) required for the propagation of feature annotation.</text>
</comment>
<dbReference type="InterPro" id="IPR017981">
    <property type="entry name" value="GPCR_2-like_7TM"/>
</dbReference>
<dbReference type="PROSITE" id="PS50038">
    <property type="entry name" value="FZ"/>
    <property type="match status" value="1"/>
</dbReference>
<dbReference type="PANTHER" id="PTHR11309">
    <property type="entry name" value="FRIZZLED"/>
    <property type="match status" value="1"/>
</dbReference>
<keyword evidence="6 10" id="KW-0472">Membrane</keyword>
<dbReference type="GO" id="GO:0060070">
    <property type="term" value="P:canonical Wnt signaling pathway"/>
    <property type="evidence" value="ECO:0007669"/>
    <property type="project" value="TreeGrafter"/>
</dbReference>
<feature type="transmembrane region" description="Helical" evidence="10">
    <location>
        <begin position="332"/>
        <end position="351"/>
    </location>
</feature>
<dbReference type="GO" id="GO:0042813">
    <property type="term" value="F:Wnt receptor activity"/>
    <property type="evidence" value="ECO:0007669"/>
    <property type="project" value="TreeGrafter"/>
</dbReference>
<feature type="disulfide bond" evidence="9">
    <location>
        <begin position="110"/>
        <end position="134"/>
    </location>
</feature>
<dbReference type="InterPro" id="IPR036790">
    <property type="entry name" value="Frizzled_dom_sf"/>
</dbReference>
<feature type="domain" description="FZ" evidence="12">
    <location>
        <begin position="29"/>
        <end position="146"/>
    </location>
</feature>
<evidence type="ECO:0000256" key="10">
    <source>
        <dbReference type="SAM" id="Phobius"/>
    </source>
</evidence>
<keyword evidence="4 10" id="KW-0812">Transmembrane</keyword>
<feature type="disulfide bond" evidence="9">
    <location>
        <begin position="34"/>
        <end position="95"/>
    </location>
</feature>
<proteinExistence type="evidence at transcript level"/>
<accession>T1DF88</accession>
<feature type="transmembrane region" description="Helical" evidence="10">
    <location>
        <begin position="243"/>
        <end position="263"/>
    </location>
</feature>
<evidence type="ECO:0000256" key="7">
    <source>
        <dbReference type="ARBA" id="ARBA00023157"/>
    </source>
</evidence>
<feature type="chain" id="PRO_5004574624" evidence="11">
    <location>
        <begin position="22"/>
        <end position="582"/>
    </location>
</feature>
<feature type="transmembrane region" description="Helical" evidence="10">
    <location>
        <begin position="470"/>
        <end position="488"/>
    </location>
</feature>
<evidence type="ECO:0000256" key="5">
    <source>
        <dbReference type="ARBA" id="ARBA00022989"/>
    </source>
</evidence>
<dbReference type="InterPro" id="IPR015526">
    <property type="entry name" value="Frizzled/SFRP"/>
</dbReference>
<dbReference type="PANTHER" id="PTHR11309:SF126">
    <property type="entry name" value="FRIZZLED-2"/>
    <property type="match status" value="1"/>
</dbReference>
<dbReference type="CDD" id="cd15035">
    <property type="entry name" value="7tmF_FZD5_FZD8-like"/>
    <property type="match status" value="1"/>
</dbReference>
<comment type="similarity">
    <text evidence="2">Belongs to the G-protein coupled receptor Fz/Smo family.</text>
</comment>
<reference evidence="14" key="1">
    <citation type="submission" date="2013-06" db="EMBL/GenBank/DDBJ databases">
        <title>Reactivating head regrowth in a regeneration deficient planarian species.</title>
        <authorList>
            <person name="Liu S.-Y."/>
            <person name="Brandl H."/>
            <person name="Henry I."/>
            <person name="Rink J."/>
        </authorList>
    </citation>
    <scope>NUCLEOTIDE SEQUENCE</scope>
</reference>
<evidence type="ECO:0000259" key="13">
    <source>
        <dbReference type="PROSITE" id="PS50261"/>
    </source>
</evidence>
<evidence type="ECO:0000259" key="12">
    <source>
        <dbReference type="PROSITE" id="PS50038"/>
    </source>
</evidence>
<dbReference type="InterPro" id="IPR020067">
    <property type="entry name" value="Frizzled_dom"/>
</dbReference>
<dbReference type="SUPFAM" id="SSF63501">
    <property type="entry name" value="Frizzled cysteine-rich domain"/>
    <property type="match status" value="1"/>
</dbReference>
<protein>
    <submittedName>
        <fullName evidence="14">Fzd-5/8-1</fullName>
    </submittedName>
</protein>
<feature type="transmembrane region" description="Helical" evidence="10">
    <location>
        <begin position="417"/>
        <end position="444"/>
    </location>
</feature>
<dbReference type="InterPro" id="IPR000539">
    <property type="entry name" value="Frizzled/Smoothened_7TM"/>
</dbReference>
<evidence type="ECO:0000313" key="14">
    <source>
        <dbReference type="EMBL" id="JAA92611.1"/>
    </source>
</evidence>
<feature type="disulfide bond" evidence="9">
    <location>
        <begin position="42"/>
        <end position="88"/>
    </location>
</feature>
<keyword evidence="11" id="KW-0732">Signal</keyword>
<evidence type="ECO:0000256" key="1">
    <source>
        <dbReference type="ARBA" id="ARBA00004141"/>
    </source>
</evidence>
<feature type="disulfide bond" evidence="9">
    <location>
        <begin position="79"/>
        <end position="117"/>
    </location>
</feature>
<organism evidence="14">
    <name type="scientific">Dendrocoelum lacteum</name>
    <dbReference type="NCBI Taxonomy" id="27895"/>
    <lineage>
        <taxon>Eukaryota</taxon>
        <taxon>Metazoa</taxon>
        <taxon>Spiralia</taxon>
        <taxon>Lophotrochozoa</taxon>
        <taxon>Platyhelminthes</taxon>
        <taxon>Rhabditophora</taxon>
        <taxon>Seriata</taxon>
        <taxon>Tricladida</taxon>
        <taxon>Continenticola</taxon>
        <taxon>Planarioidea</taxon>
        <taxon>Dendrocoelidae</taxon>
        <taxon>Dendrocoelum</taxon>
    </lineage>
</organism>
<feature type="transmembrane region" description="Helical" evidence="10">
    <location>
        <begin position="301"/>
        <end position="320"/>
    </location>
</feature>
<dbReference type="EMBL" id="GAKU01000026">
    <property type="protein sequence ID" value="JAA92611.1"/>
    <property type="molecule type" value="mRNA"/>
</dbReference>
<dbReference type="Gene3D" id="1.10.2000.10">
    <property type="entry name" value="Frizzled cysteine-rich domain"/>
    <property type="match status" value="1"/>
</dbReference>
<keyword evidence="7 9" id="KW-1015">Disulfide bond</keyword>
<keyword evidence="5 10" id="KW-1133">Transmembrane helix</keyword>
<dbReference type="AlphaFoldDB" id="T1DF88"/>
<feature type="transmembrane region" description="Helical" evidence="10">
    <location>
        <begin position="209"/>
        <end position="231"/>
    </location>
</feature>
<dbReference type="SMART" id="SM00063">
    <property type="entry name" value="FRI"/>
    <property type="match status" value="1"/>
</dbReference>
<dbReference type="GO" id="GO:0035567">
    <property type="term" value="P:non-canonical Wnt signaling pathway"/>
    <property type="evidence" value="ECO:0007669"/>
    <property type="project" value="TreeGrafter"/>
</dbReference>
<feature type="transmembrane region" description="Helical" evidence="10">
    <location>
        <begin position="275"/>
        <end position="295"/>
    </location>
</feature>
<dbReference type="GO" id="GO:0017147">
    <property type="term" value="F:Wnt-protein binding"/>
    <property type="evidence" value="ECO:0007669"/>
    <property type="project" value="TreeGrafter"/>
</dbReference>
<evidence type="ECO:0000256" key="2">
    <source>
        <dbReference type="ARBA" id="ARBA00008077"/>
    </source>
</evidence>
<dbReference type="Gene3D" id="1.20.1070.10">
    <property type="entry name" value="Rhodopsin 7-helix transmembrane proteins"/>
    <property type="match status" value="1"/>
</dbReference>
<evidence type="ECO:0000256" key="6">
    <source>
        <dbReference type="ARBA" id="ARBA00023136"/>
    </source>
</evidence>
<evidence type="ECO:0000256" key="4">
    <source>
        <dbReference type="ARBA" id="ARBA00022692"/>
    </source>
</evidence>
<dbReference type="GO" id="GO:0005886">
    <property type="term" value="C:plasma membrane"/>
    <property type="evidence" value="ECO:0007669"/>
    <property type="project" value="TreeGrafter"/>
</dbReference>
<feature type="transmembrane region" description="Helical" evidence="10">
    <location>
        <begin position="371"/>
        <end position="396"/>
    </location>
</feature>
<dbReference type="PROSITE" id="PS50261">
    <property type="entry name" value="G_PROTEIN_RECEP_F2_4"/>
    <property type="match status" value="1"/>
</dbReference>
<evidence type="ECO:0000256" key="9">
    <source>
        <dbReference type="PROSITE-ProRule" id="PRU00090"/>
    </source>
</evidence>
<sequence>MLTQKIYFLHVICTLLQITYSQSPMKVEPRPPKCVPIEMSMCKDIGYNLTYLPNDLNHGSQEEAGLEVSQFFPLVEINCSEDLRLFICSMYAPICLPNWPNRVPACRSVCISARDGCITVMRQYGFKWPERMNCDTLPEDNACLRKGNETNNKMSYSLIPKKCKCHCRAPLIKDTRDYYNKIITGGVNNCLMSCRAPYFTDFDKNFPTFWIGLWACLCIVSTTITMATFFIDRSRFQYPERPIIFLSFCYLLMAIGYIIRVGLGHEAIACKGESIRYGLTGTVPCSIVFLLVYFFGMASSIWWVILTATWFLAAGLKWSSEAITMYSDVYHFFAWFIPGFQSIFVLTMTSVDGDPISGICFVGNTNKFNLLVFVIIPLLVYLLIGSGFLLAGFLSLMKIRKTIKEKGESKTDKLENLMLRIGIFGIVYSVPAITVILCCVYELLYRDKWEKTYTCPCEQKKFYPEYSVFMLKYFMTLIVGTTSGFWVWTSKTLDSWAKIICRSCCEKEHSHDQMTIKLNNADNPKGKPETLSTKTLLECMNSSYNMSGHPIRSSSSMIKSGITMSNTTESEILSKLIPLTHV</sequence>
<dbReference type="SMART" id="SM01330">
    <property type="entry name" value="Frizzled"/>
    <property type="match status" value="1"/>
</dbReference>
<evidence type="ECO:0000256" key="11">
    <source>
        <dbReference type="SAM" id="SignalP"/>
    </source>
</evidence>
<dbReference type="PRINTS" id="PR00489">
    <property type="entry name" value="FRIZZLED"/>
</dbReference>
<keyword evidence="3" id="KW-0217">Developmental protein</keyword>
<dbReference type="Pfam" id="PF01392">
    <property type="entry name" value="Fz"/>
    <property type="match status" value="1"/>
</dbReference>
<evidence type="ECO:0000256" key="8">
    <source>
        <dbReference type="ARBA" id="ARBA00023170"/>
    </source>
</evidence>
<evidence type="ECO:0000256" key="3">
    <source>
        <dbReference type="ARBA" id="ARBA00022473"/>
    </source>
</evidence>
<keyword evidence="8" id="KW-0675">Receptor</keyword>
<name>T1DF88_9PLAT</name>
<comment type="subcellular location">
    <subcellularLocation>
        <location evidence="1">Membrane</location>
        <topology evidence="1">Multi-pass membrane protein</topology>
    </subcellularLocation>
</comment>
<dbReference type="Pfam" id="PF01534">
    <property type="entry name" value="Frizzled"/>
    <property type="match status" value="1"/>
</dbReference>
<feature type="signal peptide" evidence="11">
    <location>
        <begin position="1"/>
        <end position="21"/>
    </location>
</feature>
<feature type="domain" description="G-protein coupled receptors family 2 profile 2" evidence="13">
    <location>
        <begin position="207"/>
        <end position="495"/>
    </location>
</feature>